<protein>
    <submittedName>
        <fullName evidence="1">Uncharacterized protein</fullName>
    </submittedName>
</protein>
<name>A0ABT6F6K4_9BACT</name>
<dbReference type="EMBL" id="JARRAG010000001">
    <property type="protein sequence ID" value="MDG3003228.1"/>
    <property type="molecule type" value="Genomic_DNA"/>
</dbReference>
<comment type="caution">
    <text evidence="1">The sequence shown here is derived from an EMBL/GenBank/DDBJ whole genome shotgun (WGS) entry which is preliminary data.</text>
</comment>
<evidence type="ECO:0000313" key="2">
    <source>
        <dbReference type="Proteomes" id="UP001216907"/>
    </source>
</evidence>
<dbReference type="Proteomes" id="UP001216907">
    <property type="component" value="Unassembled WGS sequence"/>
</dbReference>
<dbReference type="RefSeq" id="WP_277859582.1">
    <property type="nucleotide sequence ID" value="NZ_JARRAG010000001.1"/>
</dbReference>
<accession>A0ABT6F6K4</accession>
<proteinExistence type="predicted"/>
<sequence length="81" mass="8442">MSIASLAKLLPLVKQLVPIVKAAWPIILAILAVFHDGTPDASTGAVLGTIAVSHTLGRPNVRGFLARLLGRAGKPTRPRAV</sequence>
<organism evidence="1 2">
    <name type="scientific">Paludisphaera mucosa</name>
    <dbReference type="NCBI Taxonomy" id="3030827"/>
    <lineage>
        <taxon>Bacteria</taxon>
        <taxon>Pseudomonadati</taxon>
        <taxon>Planctomycetota</taxon>
        <taxon>Planctomycetia</taxon>
        <taxon>Isosphaerales</taxon>
        <taxon>Isosphaeraceae</taxon>
        <taxon>Paludisphaera</taxon>
    </lineage>
</organism>
<keyword evidence="2" id="KW-1185">Reference proteome</keyword>
<gene>
    <name evidence="1" type="ORF">PZE19_05580</name>
</gene>
<evidence type="ECO:0000313" key="1">
    <source>
        <dbReference type="EMBL" id="MDG3003228.1"/>
    </source>
</evidence>
<reference evidence="1 2" key="1">
    <citation type="submission" date="2023-03" db="EMBL/GenBank/DDBJ databases">
        <title>Paludisphaera mucosa sp. nov. a novel planctomycete from northern fen.</title>
        <authorList>
            <person name="Ivanova A."/>
        </authorList>
    </citation>
    <scope>NUCLEOTIDE SEQUENCE [LARGE SCALE GENOMIC DNA]</scope>
    <source>
        <strain evidence="1 2">Pla2</strain>
    </source>
</reference>